<name>A0ABU4WZ48_9HYPH</name>
<sequence length="43" mass="4864">MKDSLIADFTEVTDREKASELGFEVPFWSVEWDFVLAPKTAGT</sequence>
<comment type="caution">
    <text evidence="1">The sequence shown here is derived from an EMBL/GenBank/DDBJ whole genome shotgun (WGS) entry which is preliminary data.</text>
</comment>
<proteinExistence type="predicted"/>
<dbReference type="Proteomes" id="UP001272097">
    <property type="component" value="Unassembled WGS sequence"/>
</dbReference>
<accession>A0ABU4WZ48</accession>
<organism evidence="1 2">
    <name type="scientific">Mesorhizobium australafricanum</name>
    <dbReference type="NCBI Taxonomy" id="3072311"/>
    <lineage>
        <taxon>Bacteria</taxon>
        <taxon>Pseudomonadati</taxon>
        <taxon>Pseudomonadota</taxon>
        <taxon>Alphaproteobacteria</taxon>
        <taxon>Hyphomicrobiales</taxon>
        <taxon>Phyllobacteriaceae</taxon>
        <taxon>Mesorhizobium</taxon>
    </lineage>
</organism>
<protein>
    <submittedName>
        <fullName evidence="1">Uncharacterized protein</fullName>
    </submittedName>
</protein>
<evidence type="ECO:0000313" key="2">
    <source>
        <dbReference type="Proteomes" id="UP001272097"/>
    </source>
</evidence>
<dbReference type="Gene3D" id="2.60.130.10">
    <property type="entry name" value="Aromatic compound dioxygenase"/>
    <property type="match status" value="1"/>
</dbReference>
<dbReference type="InterPro" id="IPR015889">
    <property type="entry name" value="Intradiol_dOase_core"/>
</dbReference>
<reference evidence="1 2" key="1">
    <citation type="submission" date="2023-08" db="EMBL/GenBank/DDBJ databases">
        <title>Implementing the SeqCode for naming new Mesorhizobium species isolated from Vachellia karroo root nodules.</title>
        <authorList>
            <person name="Van Lill M."/>
        </authorList>
    </citation>
    <scope>NUCLEOTIDE SEQUENCE [LARGE SCALE GENOMIC DNA]</scope>
    <source>
        <strain evidence="1 2">VK3E</strain>
    </source>
</reference>
<keyword evidence="2" id="KW-1185">Reference proteome</keyword>
<dbReference type="EMBL" id="JAVIIS010000023">
    <property type="protein sequence ID" value="MDX8441328.1"/>
    <property type="molecule type" value="Genomic_DNA"/>
</dbReference>
<dbReference type="RefSeq" id="WP_320215283.1">
    <property type="nucleotide sequence ID" value="NZ_JAVIIS010000023.1"/>
</dbReference>
<gene>
    <name evidence="1" type="ORF">RFM51_17180</name>
</gene>
<evidence type="ECO:0000313" key="1">
    <source>
        <dbReference type="EMBL" id="MDX8441328.1"/>
    </source>
</evidence>